<dbReference type="VEuPathDB" id="FungiDB:PC110_g11863"/>
<protein>
    <submittedName>
        <fullName evidence="1">Uncharacterized protein</fullName>
    </submittedName>
</protein>
<reference evidence="1" key="1">
    <citation type="submission" date="2018-10" db="EMBL/GenBank/DDBJ databases">
        <title>Effector identification in a new, highly contiguous assembly of the strawberry crown rot pathogen Phytophthora cactorum.</title>
        <authorList>
            <person name="Armitage A.D."/>
            <person name="Nellist C.F."/>
            <person name="Bates H."/>
            <person name="Vickerstaff R.J."/>
            <person name="Harrison R.J."/>
        </authorList>
    </citation>
    <scope>NUCLEOTIDE SEQUENCE</scope>
    <source>
        <strain evidence="1">P415</strain>
    </source>
</reference>
<dbReference type="AlphaFoldDB" id="A0A8T1FZ04"/>
<gene>
    <name evidence="1" type="ORF">PC118_g9735</name>
</gene>
<name>A0A8T1FZ04_9STRA</name>
<accession>A0A8T1FZ04</accession>
<organism evidence="1 2">
    <name type="scientific">Phytophthora cactorum</name>
    <dbReference type="NCBI Taxonomy" id="29920"/>
    <lineage>
        <taxon>Eukaryota</taxon>
        <taxon>Sar</taxon>
        <taxon>Stramenopiles</taxon>
        <taxon>Oomycota</taxon>
        <taxon>Peronosporomycetes</taxon>
        <taxon>Peronosporales</taxon>
        <taxon>Peronosporaceae</taxon>
        <taxon>Phytophthora</taxon>
    </lineage>
</organism>
<evidence type="ECO:0000313" key="2">
    <source>
        <dbReference type="Proteomes" id="UP000697107"/>
    </source>
</evidence>
<comment type="caution">
    <text evidence="1">The sequence shown here is derived from an EMBL/GenBank/DDBJ whole genome shotgun (WGS) entry which is preliminary data.</text>
</comment>
<dbReference type="EMBL" id="RCML01000270">
    <property type="protein sequence ID" value="KAG2982884.1"/>
    <property type="molecule type" value="Genomic_DNA"/>
</dbReference>
<evidence type="ECO:0000313" key="1">
    <source>
        <dbReference type="EMBL" id="KAG2982884.1"/>
    </source>
</evidence>
<sequence length="175" mass="19703">MPQIETDTLLGDLKKFRVAKSDLTQCFVCMHPSPHSMRVQRLACACKACAKVTTTAVCPWRARVMTCQQTLLVTIEEAYAHATPARSARKPVLTHAMKTVVMDWAAQGLKPKRIWNALVQRFDLNDTSTSTLVTVQRFVHHHVAERLGGSDLRDTVRRKSDDLSRFTVGSFHVEN</sequence>
<dbReference type="Proteomes" id="UP000697107">
    <property type="component" value="Unassembled WGS sequence"/>
</dbReference>
<proteinExistence type="predicted"/>